<proteinExistence type="predicted"/>
<dbReference type="PANTHER" id="PTHR35509">
    <property type="entry name" value="DOMAIN PROTEIN, PUTATIVE (DUF1995)-RELATED"/>
    <property type="match status" value="1"/>
</dbReference>
<dbReference type="EMBL" id="LSRX01000681">
    <property type="protein sequence ID" value="OLP91055.1"/>
    <property type="molecule type" value="Genomic_DNA"/>
</dbReference>
<protein>
    <recommendedName>
        <fullName evidence="2">DUF1995 domain-containing protein</fullName>
    </recommendedName>
</protein>
<keyword evidence="4" id="KW-1185">Reference proteome</keyword>
<dbReference type="PANTHER" id="PTHR35509:SF1">
    <property type="entry name" value="DOMAIN PROTEIN, PUTATIVE (DUF1995)-RELATED"/>
    <property type="match status" value="1"/>
</dbReference>
<dbReference type="Proteomes" id="UP000186817">
    <property type="component" value="Unassembled WGS sequence"/>
</dbReference>
<dbReference type="InterPro" id="IPR029063">
    <property type="entry name" value="SAM-dependent_MTases_sf"/>
</dbReference>
<dbReference type="Pfam" id="PF09353">
    <property type="entry name" value="DUF1995"/>
    <property type="match status" value="1"/>
</dbReference>
<evidence type="ECO:0000313" key="3">
    <source>
        <dbReference type="EMBL" id="OLP91055.1"/>
    </source>
</evidence>
<dbReference type="InterPro" id="IPR053021">
    <property type="entry name" value="Chloroplast_ADK"/>
</dbReference>
<feature type="region of interest" description="Disordered" evidence="1">
    <location>
        <begin position="1090"/>
        <end position="1111"/>
    </location>
</feature>
<sequence>MATSAARNSGQFELAISFRTVVPLRLDRGTRAYAEHAANLVPGFPLTEWATAPDSQAAKGAPKVLCALELWRRYPYCPSQILDYAYRQPLLGREIQRLDGDIVFLQECTYFTYLKFFQPLFGERASPTDFEAELATWPGWSARLMLRAWPLMFGCPGSHIPPGPLWTHSVSLVWIPTLLMPVVRGESKEPAETEDPEFFTPEMFPCGERDVEIWKGIKEVMREMVSRYSGRLSFMNMEADVPFVNSVQSQVRELLLPGQVFDPEIRLPWREGLEWTTCHSGVLAVRLLFVATKQLGRPGDVPDLATTLVASALMAPWISILQSGWPIFNLLAMLSRWASPFLDGPGALLTSHGRSARQKAITLQSRCDAGEAGATRQARELIGGLWRYLDPDAWRGNESVQAKLMEEALARLSNLPTYHSPSAIRGQSCYWTHHPTKVTDEASDALKQFADSAAYSQVLASCAESPDCVGARMDTDPTLLSELPISQLSSGPSFLLWCSPMLKSSSSEDGIVLQCPLSRAVGLLTTAYRRFSESRESFTPAPPIEAQAEVLTVAKQIGDVVMGMEAWLSQWPLLQVLAKIQQRMDLLGDPIAGSPASTALPSLQRAMGFDDEAWRLVLTELHSAAHTAVVPQALRERVLCTSGRSCAAEFFARLQLLLYAKKDLPLRDQIFLDKQDHLLSLQMLQSRAAEGELKEYDWMKIVVEDLDRHAEGTQRSREDELRSMMPMDHPLQVDRMQLAHFILEVREEIVSGGLMERCLEWDQPFLLASAFAGACQWMDVYSYSEPTPSNPNMGLPGRHRFPGGTLHYWGDMESEDRFGVDPESHDLILCPFIFEHVSQPWLAIRTLAKTLRPGGFIVWAAPMYQRYHGSPHDYYRYTPKGVTALAKHAGLEVQRLFSPGDLSLVNGVLMGMLLPYWRPEQILREEELQEKEDAPRYPLNVFALLRKPGSNYWSFLAQQHRGKTQAAGEDQKDPDAREEALSWNLLRTSQAFRPQLQVAAKWPDFLTGILPRMSTVFQLTVVRFFFIDTGYQVQLLLTGQVPSDHEDWETSSQVRSQYRESRYGRRWNLRVFVGPVRVAKFAWRDEEASADAGEAEEIPKSSAPPMEADDTDVVEPLPREAWQKGGDLRTTFSPMASYKRRSLRLLKRTANAVHGFGSVFVCLWQQDVEVLHPSDHLSIAADLTFRRKFPGRKKLAYVRCRMRIAHWQNTTKPGSGLCAGKSTAACFAALRCAAMVMLPRRQPGHSLLVLVAAIAAGSLCSFAPPHAARSGLRLVHPSRRVVSKHTRQATTDVSPPNSAKLMVDQAAEAVMAAFKDGISRQSVRLRLDMVCPPNRVTESGMEALLNDALPMAQAFTKSLQAPGGAALQDVRISRFDGVGTTSGDVGTLLYRLTEDAKQDAAVIFLGGRKFVLQDPSGEFVNGMKDRLVVMLNSEDAATSFRIENKGSEVSVGGNFGNDVEVLGKFCAEFQEETYYIRLLLLSDWPVLVFRAYPHPWVVYLEGLDGNVVRLIEGSRKPQAEEIVEEISKYETEMGITNADKMAKVQKSTE</sequence>
<evidence type="ECO:0000256" key="1">
    <source>
        <dbReference type="SAM" id="MobiDB-lite"/>
    </source>
</evidence>
<comment type="caution">
    <text evidence="3">The sequence shown here is derived from an EMBL/GenBank/DDBJ whole genome shotgun (WGS) entry which is preliminary data.</text>
</comment>
<evidence type="ECO:0000313" key="4">
    <source>
        <dbReference type="Proteomes" id="UP000186817"/>
    </source>
</evidence>
<evidence type="ECO:0000259" key="2">
    <source>
        <dbReference type="Pfam" id="PF09353"/>
    </source>
</evidence>
<feature type="domain" description="DUF1995" evidence="2">
    <location>
        <begin position="1296"/>
        <end position="1522"/>
    </location>
</feature>
<dbReference type="Gene3D" id="3.40.50.150">
    <property type="entry name" value="Vaccinia Virus protein VP39"/>
    <property type="match status" value="1"/>
</dbReference>
<organism evidence="3 4">
    <name type="scientific">Symbiodinium microadriaticum</name>
    <name type="common">Dinoflagellate</name>
    <name type="synonym">Zooxanthella microadriatica</name>
    <dbReference type="NCBI Taxonomy" id="2951"/>
    <lineage>
        <taxon>Eukaryota</taxon>
        <taxon>Sar</taxon>
        <taxon>Alveolata</taxon>
        <taxon>Dinophyceae</taxon>
        <taxon>Suessiales</taxon>
        <taxon>Symbiodiniaceae</taxon>
        <taxon>Symbiodinium</taxon>
    </lineage>
</organism>
<dbReference type="OrthoDB" id="438861at2759"/>
<name>A0A1Q9D793_SYMMI</name>
<gene>
    <name evidence="3" type="ORF">AK812_SmicGene27301</name>
</gene>
<dbReference type="Gene3D" id="3.30.1370.190">
    <property type="match status" value="1"/>
</dbReference>
<accession>A0A1Q9D793</accession>
<dbReference type="InterPro" id="IPR018962">
    <property type="entry name" value="DUF1995"/>
</dbReference>
<reference evidence="3 4" key="1">
    <citation type="submission" date="2016-02" db="EMBL/GenBank/DDBJ databases">
        <title>Genome analysis of coral dinoflagellate symbionts highlights evolutionary adaptations to a symbiotic lifestyle.</title>
        <authorList>
            <person name="Aranda M."/>
            <person name="Li Y."/>
            <person name="Liew Y.J."/>
            <person name="Baumgarten S."/>
            <person name="Simakov O."/>
            <person name="Wilson M."/>
            <person name="Piel J."/>
            <person name="Ashoor H."/>
            <person name="Bougouffa S."/>
            <person name="Bajic V.B."/>
            <person name="Ryu T."/>
            <person name="Ravasi T."/>
            <person name="Bayer T."/>
            <person name="Micklem G."/>
            <person name="Kim H."/>
            <person name="Bhak J."/>
            <person name="Lajeunesse T.C."/>
            <person name="Voolstra C.R."/>
        </authorList>
    </citation>
    <scope>NUCLEOTIDE SEQUENCE [LARGE SCALE GENOMIC DNA]</scope>
    <source>
        <strain evidence="3 4">CCMP2467</strain>
    </source>
</reference>
<dbReference type="SUPFAM" id="SSF53335">
    <property type="entry name" value="S-adenosyl-L-methionine-dependent methyltransferases"/>
    <property type="match status" value="1"/>
</dbReference>